<dbReference type="InterPro" id="IPR036770">
    <property type="entry name" value="Ankyrin_rpt-contain_sf"/>
</dbReference>
<feature type="repeat" description="ANK" evidence="3">
    <location>
        <begin position="351"/>
        <end position="383"/>
    </location>
</feature>
<evidence type="ECO:0000256" key="1">
    <source>
        <dbReference type="ARBA" id="ARBA00022737"/>
    </source>
</evidence>
<evidence type="ECO:0000313" key="11">
    <source>
        <dbReference type="Proteomes" id="UP000435112"/>
    </source>
</evidence>
<evidence type="ECO:0000313" key="10">
    <source>
        <dbReference type="Proteomes" id="UP000434957"/>
    </source>
</evidence>
<dbReference type="InterPro" id="IPR027417">
    <property type="entry name" value="P-loop_NTPase"/>
</dbReference>
<dbReference type="InterPro" id="IPR002110">
    <property type="entry name" value="Ankyrin_rpt"/>
</dbReference>
<dbReference type="SMART" id="SM00248">
    <property type="entry name" value="ANK"/>
    <property type="match status" value="8"/>
</dbReference>
<feature type="region of interest" description="Disordered" evidence="5">
    <location>
        <begin position="1537"/>
        <end position="1567"/>
    </location>
</feature>
<dbReference type="EMBL" id="QXFV01000116">
    <property type="protein sequence ID" value="KAE9049604.1"/>
    <property type="molecule type" value="Genomic_DNA"/>
</dbReference>
<keyword evidence="4" id="KW-0175">Coiled coil</keyword>
<dbReference type="PROSITE" id="PS50297">
    <property type="entry name" value="ANK_REP_REGION"/>
    <property type="match status" value="3"/>
</dbReference>
<evidence type="ECO:0000313" key="7">
    <source>
        <dbReference type="EMBL" id="KAE9049604.1"/>
    </source>
</evidence>
<dbReference type="InterPro" id="IPR035892">
    <property type="entry name" value="C2_domain_sf"/>
</dbReference>
<feature type="coiled-coil region" evidence="4">
    <location>
        <begin position="824"/>
        <end position="856"/>
    </location>
</feature>
<dbReference type="Gene3D" id="3.40.50.300">
    <property type="entry name" value="P-loop containing nucleotide triphosphate hydrolases"/>
    <property type="match status" value="1"/>
</dbReference>
<keyword evidence="10" id="KW-1185">Reference proteome</keyword>
<evidence type="ECO:0000256" key="4">
    <source>
        <dbReference type="SAM" id="Coils"/>
    </source>
</evidence>
<name>A0A6A3P6K5_9STRA</name>
<dbReference type="EMBL" id="QXFT01000062">
    <property type="protein sequence ID" value="KAE9356934.1"/>
    <property type="molecule type" value="Genomic_DNA"/>
</dbReference>
<accession>A0A6A3P6K5</accession>
<keyword evidence="1" id="KW-0677">Repeat</keyword>
<dbReference type="Proteomes" id="UP000434957">
    <property type="component" value="Unassembled WGS sequence"/>
</dbReference>
<protein>
    <submittedName>
        <fullName evidence="7">Uncharacterized protein</fullName>
    </submittedName>
</protein>
<feature type="region of interest" description="Disordered" evidence="5">
    <location>
        <begin position="1677"/>
        <end position="1698"/>
    </location>
</feature>
<feature type="region of interest" description="Disordered" evidence="5">
    <location>
        <begin position="602"/>
        <end position="634"/>
    </location>
</feature>
<sequence length="1770" mass="197181">MEKAPDPHQEASARKALQAIRSKNEEELRKLLLDGMDPNVIPTSGAANEAPNTLLYHAITKQDIALATLLLDHGADPNGLKSEDSPNYIYRSRACPYISQQGYSPLRAAVVRNNVALIKLLLDRGADVNHYYKVATGNHEVTKTVLFETAMNTTYELMLKSGADVHASDSWDNTPLHFQSYNWNSRLVRALVSGGADVNAVNMKKCSPLDSAIFRKPSQRRSDDDEFMEVCRILLKNKAVVTWSNPEEYFRSKVKPGMDANAVKARVQLVFEWEAQRQAGDMSFKLPIEVFHRGALDIATYFSALNRGQSLSRKSEAALLTVEAGDAGELANLLFDGADPNATFPSGSFGQKVSLLYTAVDKGAVNMVTLLLDNGATADGSDDIEVLPPLLAAVKRDNLELVQLLRSRGANVNKSFTLTLAADSEVTRTILFELPSAEVFNFLLEERANVHVKDSCERTPLHEHAADWKEDTARLLIESGADVNALDENNDTPLDAAISSLWIWSEDFIRVCHLLLANHAEVPWDDPNEYFSSRNKPEYFSASMMPRIQLAHEWAQQRDSGAKDLTPMPVEIFEEGPQAISDFFKKMNQSLGITPLQNKTKRDVGRQHKLASRATKGGARQVARSGSFVRTPEGHQWSQHSKGIELQNTLYRSKVCVVGPSQWGKTSFIKSFTTGSSTLEDKDVRTIGIDQFPWSFEVQTDTGDCEYQVSFWDFAGQEEYRASHTLFYSSRTLYLLCVNLDLYSKTLRAAAMDSADQPLDNNVMDTFVELHLFKWVRMICAHHPQAEFAFLGTKADLVQHDPKKIRDIQQDVVSRFKLNIRRMKDRVERALMDAQNDRLEIQERDATAETKELDEKIAGCEEILRKQPVLLSQEFIIFSSADMKYKTTAIGKMKALMLMSGRAVELPPSYAELLKYTQQKRVSGQQNHMQIQEQVDTAFLPVKAFVDSVVQSSQLSIPKDEVLGALHLLHDTGDILWFDGVSDAQLLQERLFLDPMLVIDFIRQIINHKIAPNAALDGAVRHSVLQSLPYWKDVSTSTTHQLKLLLLHLHLAYPAGKATKISWNSDLVVPVYWKLAPGTSESKDFPTEEDKAAGLTERVRWEYSFEPAIPENLFEKLAVVTYSPSLLFERSYTRSSFIDRVADKCSALVDKDAGSEGAPCTLSITVVARERTLAWKHLVWYCMNLENLLRTYPGLLVTRSTVNPRGRYYDVDQLLSDQDHVKQLIAGTNQEILPFDMQWYTNKSCELQPVTFTDIEAADLATQPKISTSASTTQGDISDRSIERICEQFKANADLVMRGQIALIIGMNNKAKFPSLWTLEYQGFEEEDQGFIAAATKKVTTTVVVKFRSDLTGKCHHDGIPISVAKEVFAGRFGECLKVGLTLLSAAVPDFLGINVVDVITDECKEQLDRSMEFHGALKRSGVAENLAAGPQHMDENRALSPSEILDLLRRLLEIHNKNFQTEDIPQLSGLTCGIMVNPTRYIWASRDEIREYGDRIVLANDYASKVDTAALERTKLPAQMKTDNQQRFEIPVQAKTDNAGRNEIPKTNDAESSEARAASEVTASEHTEVPISVEKANAENPDVVTPVEGPSPAKALPSMVPVSPERGSAINSSKKYELQEGKKGVLSAMRRRLSSAKPSTVSVLERYSLKIIGAKGLTSKSKNPFCICRFDATGNKPQHEVQTNPHRDGGQNPSWSSQSFEVALPLDATEHLTIVFTVKQANGMRSTRLAQGNTVFVAPKPGQKSTHDVGLTKNDNPAGTLQFSLEAIS</sequence>
<dbReference type="SUPFAM" id="SSF49562">
    <property type="entry name" value="C2 domain (Calcium/lipid-binding domain, CaLB)"/>
    <property type="match status" value="1"/>
</dbReference>
<organism evidence="7 9">
    <name type="scientific">Phytophthora rubi</name>
    <dbReference type="NCBI Taxonomy" id="129364"/>
    <lineage>
        <taxon>Eukaryota</taxon>
        <taxon>Sar</taxon>
        <taxon>Stramenopiles</taxon>
        <taxon>Oomycota</taxon>
        <taxon>Peronosporomycetes</taxon>
        <taxon>Peronosporales</taxon>
        <taxon>Peronosporaceae</taxon>
        <taxon>Phytophthora</taxon>
    </lineage>
</organism>
<dbReference type="EMBL" id="QXFU01000113">
    <property type="protein sequence ID" value="KAE9043776.1"/>
    <property type="molecule type" value="Genomic_DNA"/>
</dbReference>
<comment type="caution">
    <text evidence="7">The sequence shown here is derived from an EMBL/GenBank/DDBJ whole genome shotgun (WGS) entry which is preliminary data.</text>
</comment>
<feature type="compositionally biased region" description="Basic and acidic residues" evidence="5">
    <location>
        <begin position="1539"/>
        <end position="1550"/>
    </location>
</feature>
<dbReference type="SUPFAM" id="SSF48403">
    <property type="entry name" value="Ankyrin repeat"/>
    <property type="match status" value="2"/>
</dbReference>
<proteinExistence type="predicted"/>
<evidence type="ECO:0000256" key="2">
    <source>
        <dbReference type="ARBA" id="ARBA00023043"/>
    </source>
</evidence>
<evidence type="ECO:0000313" key="6">
    <source>
        <dbReference type="EMBL" id="KAE9043776.1"/>
    </source>
</evidence>
<dbReference type="InterPro" id="IPR051165">
    <property type="entry name" value="Multifunctional_ANK_Repeat"/>
</dbReference>
<dbReference type="Proteomes" id="UP000429607">
    <property type="component" value="Unassembled WGS sequence"/>
</dbReference>
<reference evidence="9 11" key="1">
    <citation type="submission" date="2018-09" db="EMBL/GenBank/DDBJ databases">
        <title>Genomic investigation of the strawberry pathogen Phytophthora fragariae indicates pathogenicity is determined by transcriptional variation in three key races.</title>
        <authorList>
            <person name="Adams T.M."/>
            <person name="Armitage A.D."/>
            <person name="Sobczyk M.K."/>
            <person name="Bates H.J."/>
            <person name="Dunwell J.M."/>
            <person name="Nellist C.F."/>
            <person name="Harrison R.J."/>
        </authorList>
    </citation>
    <scope>NUCLEOTIDE SEQUENCE [LARGE SCALE GENOMIC DNA]</scope>
    <source>
        <strain evidence="7 9">SCRP249</strain>
        <strain evidence="6 11">SCRP324</strain>
        <strain evidence="8 10">SCRP333</strain>
    </source>
</reference>
<feature type="repeat" description="ANK" evidence="3">
    <location>
        <begin position="171"/>
        <end position="203"/>
    </location>
</feature>
<dbReference type="OrthoDB" id="125484at2759"/>
<dbReference type="Pfam" id="PF00023">
    <property type="entry name" value="Ank"/>
    <property type="match status" value="2"/>
</dbReference>
<gene>
    <name evidence="7" type="ORF">PR001_g3167</name>
    <name evidence="6" type="ORF">PR002_g3153</name>
    <name evidence="8" type="ORF">PR003_g2048</name>
</gene>
<dbReference type="SUPFAM" id="SSF52540">
    <property type="entry name" value="P-loop containing nucleoside triphosphate hydrolases"/>
    <property type="match status" value="1"/>
</dbReference>
<keyword evidence="2 3" id="KW-0040">ANK repeat</keyword>
<feature type="region of interest" description="Disordered" evidence="5">
    <location>
        <begin position="1590"/>
        <end position="1617"/>
    </location>
</feature>
<dbReference type="Pfam" id="PF08477">
    <property type="entry name" value="Roc"/>
    <property type="match status" value="1"/>
</dbReference>
<evidence type="ECO:0000313" key="8">
    <source>
        <dbReference type="EMBL" id="KAE9356934.1"/>
    </source>
</evidence>
<dbReference type="PRINTS" id="PR00449">
    <property type="entry name" value="RASTRNSFRMNG"/>
</dbReference>
<dbReference type="Pfam" id="PF12796">
    <property type="entry name" value="Ank_2"/>
    <property type="match status" value="2"/>
</dbReference>
<dbReference type="Proteomes" id="UP000435112">
    <property type="component" value="Unassembled WGS sequence"/>
</dbReference>
<evidence type="ECO:0000256" key="3">
    <source>
        <dbReference type="PROSITE-ProRule" id="PRU00023"/>
    </source>
</evidence>
<evidence type="ECO:0000313" key="9">
    <source>
        <dbReference type="Proteomes" id="UP000429607"/>
    </source>
</evidence>
<dbReference type="PROSITE" id="PS50088">
    <property type="entry name" value="ANK_REPEAT"/>
    <property type="match status" value="4"/>
</dbReference>
<feature type="repeat" description="ANK" evidence="3">
    <location>
        <begin position="456"/>
        <end position="488"/>
    </location>
</feature>
<feature type="repeat" description="ANK" evidence="3">
    <location>
        <begin position="101"/>
        <end position="133"/>
    </location>
</feature>
<dbReference type="PANTHER" id="PTHR24123">
    <property type="entry name" value="ANKYRIN REPEAT-CONTAINING"/>
    <property type="match status" value="1"/>
</dbReference>
<dbReference type="Gene3D" id="1.25.40.20">
    <property type="entry name" value="Ankyrin repeat-containing domain"/>
    <property type="match status" value="3"/>
</dbReference>
<dbReference type="PANTHER" id="PTHR24123:SF33">
    <property type="entry name" value="PROTEIN HOS4"/>
    <property type="match status" value="1"/>
</dbReference>
<evidence type="ECO:0000256" key="5">
    <source>
        <dbReference type="SAM" id="MobiDB-lite"/>
    </source>
</evidence>